<feature type="domain" description="Protein kinase" evidence="13">
    <location>
        <begin position="83"/>
        <end position="300"/>
    </location>
</feature>
<dbReference type="CDD" id="cd00180">
    <property type="entry name" value="PKc"/>
    <property type="match status" value="1"/>
</dbReference>
<dbReference type="AlphaFoldDB" id="A0A226D9G5"/>
<keyword evidence="6 11" id="KW-0067">ATP-binding</keyword>
<keyword evidence="5 14" id="KW-0418">Kinase</keyword>
<dbReference type="Gene3D" id="1.10.510.10">
    <property type="entry name" value="Transferase(Phosphotransferase) domain 1"/>
    <property type="match status" value="1"/>
</dbReference>
<evidence type="ECO:0000256" key="11">
    <source>
        <dbReference type="PROSITE-ProRule" id="PRU10141"/>
    </source>
</evidence>
<feature type="binding site" evidence="11">
    <location>
        <position position="112"/>
    </location>
    <ligand>
        <name>ATP</name>
        <dbReference type="ChEBI" id="CHEBI:30616"/>
    </ligand>
</feature>
<evidence type="ECO:0000256" key="5">
    <source>
        <dbReference type="ARBA" id="ARBA00022777"/>
    </source>
</evidence>
<evidence type="ECO:0000256" key="9">
    <source>
        <dbReference type="ARBA" id="ARBA00048659"/>
    </source>
</evidence>
<evidence type="ECO:0000256" key="3">
    <source>
        <dbReference type="ARBA" id="ARBA00022679"/>
    </source>
</evidence>
<dbReference type="GO" id="GO:0005524">
    <property type="term" value="F:ATP binding"/>
    <property type="evidence" value="ECO:0007669"/>
    <property type="project" value="UniProtKB-UniRule"/>
</dbReference>
<dbReference type="PROSITE" id="PS50011">
    <property type="entry name" value="PROTEIN_KINASE_DOM"/>
    <property type="match status" value="1"/>
</dbReference>
<evidence type="ECO:0000256" key="10">
    <source>
        <dbReference type="ARBA" id="ARBA00048977"/>
    </source>
</evidence>
<comment type="catalytic activity">
    <reaction evidence="9">
        <text>L-threonyl-[protein] + ATP = O-phospho-L-threonyl-[protein] + ADP + H(+)</text>
        <dbReference type="Rhea" id="RHEA:46608"/>
        <dbReference type="Rhea" id="RHEA-COMP:11060"/>
        <dbReference type="Rhea" id="RHEA-COMP:11605"/>
        <dbReference type="ChEBI" id="CHEBI:15378"/>
        <dbReference type="ChEBI" id="CHEBI:30013"/>
        <dbReference type="ChEBI" id="CHEBI:30616"/>
        <dbReference type="ChEBI" id="CHEBI:61977"/>
        <dbReference type="ChEBI" id="CHEBI:456216"/>
        <dbReference type="EC" id="2.7.11.1"/>
    </reaction>
    <physiologicalReaction direction="left-to-right" evidence="9">
        <dbReference type="Rhea" id="RHEA:46609"/>
    </physiologicalReaction>
</comment>
<dbReference type="EC" id="2.7.11.1" evidence="1"/>
<dbReference type="InterPro" id="IPR000719">
    <property type="entry name" value="Prot_kinase_dom"/>
</dbReference>
<dbReference type="InterPro" id="IPR011009">
    <property type="entry name" value="Kinase-like_dom_sf"/>
</dbReference>
<keyword evidence="7" id="KW-0652">Protein synthesis inhibitor</keyword>
<proteinExistence type="inferred from homology"/>
<keyword evidence="2 12" id="KW-0723">Serine/threonine-protein kinase</keyword>
<evidence type="ECO:0000313" key="14">
    <source>
        <dbReference type="EMBL" id="OXA41484.1"/>
    </source>
</evidence>
<accession>A0A226D9G5</accession>
<dbReference type="InterPro" id="IPR017441">
    <property type="entry name" value="Protein_kinase_ATP_BS"/>
</dbReference>
<dbReference type="GO" id="GO:0005737">
    <property type="term" value="C:cytoplasm"/>
    <property type="evidence" value="ECO:0007669"/>
    <property type="project" value="TreeGrafter"/>
</dbReference>
<evidence type="ECO:0000256" key="8">
    <source>
        <dbReference type="ARBA" id="ARBA00037982"/>
    </source>
</evidence>
<reference evidence="14 15" key="1">
    <citation type="submission" date="2015-12" db="EMBL/GenBank/DDBJ databases">
        <title>The genome of Folsomia candida.</title>
        <authorList>
            <person name="Faddeeva A."/>
            <person name="Derks M.F."/>
            <person name="Anvar Y."/>
            <person name="Smit S."/>
            <person name="Van Straalen N."/>
            <person name="Roelofs D."/>
        </authorList>
    </citation>
    <scope>NUCLEOTIDE SEQUENCE [LARGE SCALE GENOMIC DNA]</scope>
    <source>
        <strain evidence="14 15">VU population</strain>
        <tissue evidence="14">Whole body</tissue>
    </source>
</reference>
<evidence type="ECO:0000256" key="7">
    <source>
        <dbReference type="ARBA" id="ARBA00023193"/>
    </source>
</evidence>
<keyword evidence="15" id="KW-1185">Reference proteome</keyword>
<keyword evidence="14" id="KW-0396">Initiation factor</keyword>
<evidence type="ECO:0000313" key="15">
    <source>
        <dbReference type="Proteomes" id="UP000198287"/>
    </source>
</evidence>
<evidence type="ECO:0000256" key="6">
    <source>
        <dbReference type="ARBA" id="ARBA00022840"/>
    </source>
</evidence>
<name>A0A226D9G5_FOLCA</name>
<dbReference type="PROSITE" id="PS00108">
    <property type="entry name" value="PROTEIN_KINASE_ST"/>
    <property type="match status" value="1"/>
</dbReference>
<dbReference type="PANTHER" id="PTHR11042:SF160">
    <property type="entry name" value="EUKARYOTIC TRANSLATION INITIATION FACTOR 2-ALPHA KINASE 1"/>
    <property type="match status" value="1"/>
</dbReference>
<dbReference type="GO" id="GO:0005634">
    <property type="term" value="C:nucleus"/>
    <property type="evidence" value="ECO:0007669"/>
    <property type="project" value="TreeGrafter"/>
</dbReference>
<keyword evidence="3" id="KW-0808">Transferase</keyword>
<gene>
    <name evidence="14" type="ORF">Fcan01_23639</name>
</gene>
<evidence type="ECO:0000256" key="4">
    <source>
        <dbReference type="ARBA" id="ARBA00022741"/>
    </source>
</evidence>
<comment type="similarity">
    <text evidence="8">Belongs to the protein kinase superfamily. Ser/Thr protein kinase family. GCN2 subfamily.</text>
</comment>
<comment type="caution">
    <text evidence="14">The sequence shown here is derived from an EMBL/GenBank/DDBJ whole genome shotgun (WGS) entry which is preliminary data.</text>
</comment>
<dbReference type="OrthoDB" id="1405469at2759"/>
<dbReference type="PANTHER" id="PTHR11042">
    <property type="entry name" value="EUKARYOTIC TRANSLATION INITIATION FACTOR 2-ALPHA KINASE EIF2-ALPHA KINASE -RELATED"/>
    <property type="match status" value="1"/>
</dbReference>
<evidence type="ECO:0000256" key="12">
    <source>
        <dbReference type="RuleBase" id="RU000304"/>
    </source>
</evidence>
<dbReference type="Pfam" id="PF00069">
    <property type="entry name" value="Pkinase"/>
    <property type="match status" value="1"/>
</dbReference>
<keyword evidence="14" id="KW-0648">Protein biosynthesis</keyword>
<protein>
    <recommendedName>
        <fullName evidence="1">non-specific serine/threonine protein kinase</fullName>
        <ecNumber evidence="1">2.7.11.1</ecNumber>
    </recommendedName>
</protein>
<dbReference type="SUPFAM" id="SSF56112">
    <property type="entry name" value="Protein kinase-like (PK-like)"/>
    <property type="match status" value="1"/>
</dbReference>
<dbReference type="GO" id="GO:0004694">
    <property type="term" value="F:eukaryotic translation initiation factor 2alpha kinase activity"/>
    <property type="evidence" value="ECO:0007669"/>
    <property type="project" value="TreeGrafter"/>
</dbReference>
<comment type="catalytic activity">
    <reaction evidence="10">
        <text>L-seryl-[protein] + ATP = O-phospho-L-seryl-[protein] + ADP + H(+)</text>
        <dbReference type="Rhea" id="RHEA:17989"/>
        <dbReference type="Rhea" id="RHEA-COMP:9863"/>
        <dbReference type="Rhea" id="RHEA-COMP:11604"/>
        <dbReference type="ChEBI" id="CHEBI:15378"/>
        <dbReference type="ChEBI" id="CHEBI:29999"/>
        <dbReference type="ChEBI" id="CHEBI:30616"/>
        <dbReference type="ChEBI" id="CHEBI:83421"/>
        <dbReference type="ChEBI" id="CHEBI:456216"/>
        <dbReference type="EC" id="2.7.11.1"/>
    </reaction>
    <physiologicalReaction direction="left-to-right" evidence="10">
        <dbReference type="Rhea" id="RHEA:17990"/>
    </physiologicalReaction>
</comment>
<dbReference type="PROSITE" id="PS00107">
    <property type="entry name" value="PROTEIN_KINASE_ATP"/>
    <property type="match status" value="1"/>
</dbReference>
<dbReference type="EMBL" id="LNIX01000029">
    <property type="protein sequence ID" value="OXA41484.1"/>
    <property type="molecule type" value="Genomic_DNA"/>
</dbReference>
<sequence length="300" mass="34773">MEIFVRLSPFNDPTRDILPNPVYMELDSHPLFANAKEVIYGVTHYDLKKRTKNISTTRFRCRDSAMLPCLSHSAVGDKGLSNITLGRMLGEGAYSTVMSAYDNNKKIPCAIKFLLRFGMDREDDSCLSTSESFSEFANLHKVDQHENLVKVHHYKDVFLSRAQFLSLQSERVTLYLQNRQFLGGLEIPMIQMELCGPSLREWLEDEDRPDNYDTQLSIINDLVSVVNHIHYRGLLHMDIKPDNIFFSVGPETYSLPIKLGDFGLSSYELNMDKITLGLERQERDRLRIRLKLHYKYIIRE</sequence>
<evidence type="ECO:0000256" key="1">
    <source>
        <dbReference type="ARBA" id="ARBA00012513"/>
    </source>
</evidence>
<dbReference type="Proteomes" id="UP000198287">
    <property type="component" value="Unassembled WGS sequence"/>
</dbReference>
<dbReference type="InterPro" id="IPR008271">
    <property type="entry name" value="Ser/Thr_kinase_AS"/>
</dbReference>
<dbReference type="InterPro" id="IPR050339">
    <property type="entry name" value="CC_SR_Kinase"/>
</dbReference>
<keyword evidence="4 11" id="KW-0547">Nucleotide-binding</keyword>
<evidence type="ECO:0000259" key="13">
    <source>
        <dbReference type="PROSITE" id="PS50011"/>
    </source>
</evidence>
<evidence type="ECO:0000256" key="2">
    <source>
        <dbReference type="ARBA" id="ARBA00022527"/>
    </source>
</evidence>
<dbReference type="SMART" id="SM00220">
    <property type="entry name" value="S_TKc"/>
    <property type="match status" value="1"/>
</dbReference>
<dbReference type="GO" id="GO:0003743">
    <property type="term" value="F:translation initiation factor activity"/>
    <property type="evidence" value="ECO:0007669"/>
    <property type="project" value="UniProtKB-KW"/>
</dbReference>
<organism evidence="14 15">
    <name type="scientific">Folsomia candida</name>
    <name type="common">Springtail</name>
    <dbReference type="NCBI Taxonomy" id="158441"/>
    <lineage>
        <taxon>Eukaryota</taxon>
        <taxon>Metazoa</taxon>
        <taxon>Ecdysozoa</taxon>
        <taxon>Arthropoda</taxon>
        <taxon>Hexapoda</taxon>
        <taxon>Collembola</taxon>
        <taxon>Entomobryomorpha</taxon>
        <taxon>Isotomoidea</taxon>
        <taxon>Isotomidae</taxon>
        <taxon>Proisotominae</taxon>
        <taxon>Folsomia</taxon>
    </lineage>
</organism>
<dbReference type="GO" id="GO:0017148">
    <property type="term" value="P:negative regulation of translation"/>
    <property type="evidence" value="ECO:0007669"/>
    <property type="project" value="UniProtKB-KW"/>
</dbReference>